<keyword evidence="1" id="KW-0732">Signal</keyword>
<dbReference type="Proteomes" id="UP000886268">
    <property type="component" value="Unassembled WGS sequence"/>
</dbReference>
<dbReference type="InterPro" id="IPR011050">
    <property type="entry name" value="Pectin_lyase_fold/virulence"/>
</dbReference>
<feature type="chain" id="PRO_5031379317" description="Right handed beta helix domain-containing protein" evidence="1">
    <location>
        <begin position="23"/>
        <end position="167"/>
    </location>
</feature>
<dbReference type="AlphaFoldDB" id="A0A7V1N359"/>
<proteinExistence type="predicted"/>
<dbReference type="EMBL" id="DRKW01000180">
    <property type="protein sequence ID" value="HEB74193.1"/>
    <property type="molecule type" value="Genomic_DNA"/>
</dbReference>
<comment type="caution">
    <text evidence="2">The sequence shown here is derived from an EMBL/GenBank/DDBJ whole genome shotgun (WGS) entry which is preliminary data.</text>
</comment>
<protein>
    <recommendedName>
        <fullName evidence="3">Right handed beta helix domain-containing protein</fullName>
    </recommendedName>
</protein>
<reference evidence="2" key="1">
    <citation type="journal article" date="2020" name="mSystems">
        <title>Genome- and Community-Level Interaction Insights into Carbon Utilization and Element Cycling Functions of Hydrothermarchaeota in Hydrothermal Sediment.</title>
        <authorList>
            <person name="Zhou Z."/>
            <person name="Liu Y."/>
            <person name="Xu W."/>
            <person name="Pan J."/>
            <person name="Luo Z.H."/>
            <person name="Li M."/>
        </authorList>
    </citation>
    <scope>NUCLEOTIDE SEQUENCE [LARGE SCALE GENOMIC DNA]</scope>
    <source>
        <strain evidence="2">HyVt-45</strain>
    </source>
</reference>
<name>A0A7V1N359_DESA2</name>
<evidence type="ECO:0000256" key="1">
    <source>
        <dbReference type="SAM" id="SignalP"/>
    </source>
</evidence>
<feature type="non-terminal residue" evidence="2">
    <location>
        <position position="167"/>
    </location>
</feature>
<gene>
    <name evidence="2" type="ORF">ENJ03_03120</name>
</gene>
<dbReference type="Gene3D" id="2.160.20.10">
    <property type="entry name" value="Single-stranded right-handed beta-helix, Pectin lyase-like"/>
    <property type="match status" value="1"/>
</dbReference>
<evidence type="ECO:0008006" key="3">
    <source>
        <dbReference type="Google" id="ProtNLM"/>
    </source>
</evidence>
<accession>A0A7V1N359</accession>
<dbReference type="InterPro" id="IPR012334">
    <property type="entry name" value="Pectin_lyas_fold"/>
</dbReference>
<dbReference type="SUPFAM" id="SSF51126">
    <property type="entry name" value="Pectin lyase-like"/>
    <property type="match status" value="1"/>
</dbReference>
<sequence>MKSRLLFLASLVAFFTINVAFGETFYVTNPDEFQNALSIADSNREDDTINVAEGRYNITSTLYYSSCNGDSGHELTIQGAGADKTVLDGGGSVQILYIDTDADNNGGDSGGDVTIKGVGFNEGFGWGDGGGMYVDGWSINLTIKECAFSKNHTYLDVYGNGNGGGVY</sequence>
<evidence type="ECO:0000313" key="2">
    <source>
        <dbReference type="EMBL" id="HEB74193.1"/>
    </source>
</evidence>
<organism evidence="2">
    <name type="scientific">Desulfofervidus auxilii</name>
    <dbReference type="NCBI Taxonomy" id="1621989"/>
    <lineage>
        <taxon>Bacteria</taxon>
        <taxon>Pseudomonadati</taxon>
        <taxon>Thermodesulfobacteriota</taxon>
        <taxon>Candidatus Desulfofervidia</taxon>
        <taxon>Candidatus Desulfofervidales</taxon>
        <taxon>Candidatus Desulfofervidaceae</taxon>
        <taxon>Candidatus Desulfofervidus</taxon>
    </lineage>
</organism>
<feature type="signal peptide" evidence="1">
    <location>
        <begin position="1"/>
        <end position="22"/>
    </location>
</feature>